<gene>
    <name evidence="1" type="ORF">P5G49_11920</name>
</gene>
<sequence>MLLFAKTSSLNPWKKTSTGNELKEYVEDKYEISVSIKENYFNTKFGTYGTMFVVDSNKNITFNAEKYKDRNSDFYAEALWVNEAKRVMI</sequence>
<keyword evidence="2" id="KW-1185">Reference proteome</keyword>
<accession>A0ABT8JUE2</accession>
<dbReference type="Proteomes" id="UP001175097">
    <property type="component" value="Unassembled WGS sequence"/>
</dbReference>
<evidence type="ECO:0000313" key="2">
    <source>
        <dbReference type="Proteomes" id="UP001175097"/>
    </source>
</evidence>
<reference evidence="1" key="1">
    <citation type="submission" date="2023-03" db="EMBL/GenBank/DDBJ databases">
        <title>MT1 and MT2 Draft Genomes of Novel Species.</title>
        <authorList>
            <person name="Venkateswaran K."/>
        </authorList>
    </citation>
    <scope>NUCLEOTIDE SEQUENCE</scope>
    <source>
        <strain evidence="1">F6_3S_P_2</strain>
    </source>
</reference>
<evidence type="ECO:0000313" key="1">
    <source>
        <dbReference type="EMBL" id="MDN4608176.1"/>
    </source>
</evidence>
<dbReference type="RefSeq" id="WP_301244089.1">
    <property type="nucleotide sequence ID" value="NZ_JAROCC010000009.1"/>
</dbReference>
<organism evidence="1 2">
    <name type="scientific">Sporosarcina highlanderae</name>
    <dbReference type="NCBI Taxonomy" id="3035916"/>
    <lineage>
        <taxon>Bacteria</taxon>
        <taxon>Bacillati</taxon>
        <taxon>Bacillota</taxon>
        <taxon>Bacilli</taxon>
        <taxon>Bacillales</taxon>
        <taxon>Caryophanaceae</taxon>
        <taxon>Sporosarcina</taxon>
    </lineage>
</organism>
<proteinExistence type="predicted"/>
<protein>
    <submittedName>
        <fullName evidence="1">Uncharacterized protein</fullName>
    </submittedName>
</protein>
<dbReference type="EMBL" id="JAROCC010000009">
    <property type="protein sequence ID" value="MDN4608176.1"/>
    <property type="molecule type" value="Genomic_DNA"/>
</dbReference>
<comment type="caution">
    <text evidence="1">The sequence shown here is derived from an EMBL/GenBank/DDBJ whole genome shotgun (WGS) entry which is preliminary data.</text>
</comment>
<name>A0ABT8JUE2_9BACL</name>